<accession>A0A1D6KF45</accession>
<gene>
    <name evidence="1" type="ORF">ZEAMMB73_Zm00001d030935</name>
</gene>
<dbReference type="PANTHER" id="PTHR16166:SF130">
    <property type="entry name" value="PROTEIN SORTING-ASSOCIATED PROTEIN, PUTATIVE (DUF1162)-RELATED"/>
    <property type="match status" value="1"/>
</dbReference>
<sequence>MFKFISKNMKSGGFSGTKRYLGDLGKTVKTASSNALFAAVTEISDSVVRGAETNGLNGMVTGFHQGMLRLAMEPSVLGQAIMEGGPDRKIKLDHSPGLDELYIEGYLQAMLDVMYKQEYLRVRVIDDQVILKNLPPNSALINEIVDNVKSFLVSKALLKGDSSTVRPMRHLRNEPEWRIAPTVLTLCEHLFVSFAVRVLHREASKAIAGVMSRVKKPTGEEVEGDSPASGGVLCKRNRLWTVGRFAVSGMVAYVDGRLCRHIPNPIARRIVSGFLLSFIENRGNE</sequence>
<evidence type="ECO:0000313" key="1">
    <source>
        <dbReference type="EMBL" id="ONM01752.1"/>
    </source>
</evidence>
<dbReference type="OMA" id="HANIHHA"/>
<dbReference type="AlphaFoldDB" id="A0A1D6KF45"/>
<dbReference type="InterPro" id="IPR026847">
    <property type="entry name" value="VPS13"/>
</dbReference>
<proteinExistence type="predicted"/>
<dbReference type="EMBL" id="CM007647">
    <property type="protein sequence ID" value="ONM01752.1"/>
    <property type="molecule type" value="Genomic_DNA"/>
</dbReference>
<reference evidence="1" key="1">
    <citation type="submission" date="2015-12" db="EMBL/GenBank/DDBJ databases">
        <title>Update maize B73 reference genome by single molecule sequencing technologies.</title>
        <authorList>
            <consortium name="Maize Genome Sequencing Project"/>
            <person name="Ware D."/>
        </authorList>
    </citation>
    <scope>NUCLEOTIDE SEQUENCE [LARGE SCALE GENOMIC DNA]</scope>
    <source>
        <tissue evidence="1">Seedling</tissue>
    </source>
</reference>
<dbReference type="PANTHER" id="PTHR16166">
    <property type="entry name" value="VACUOLAR PROTEIN SORTING-ASSOCIATED PROTEIN VPS13"/>
    <property type="match status" value="1"/>
</dbReference>
<evidence type="ECO:0008006" key="2">
    <source>
        <dbReference type="Google" id="ProtNLM"/>
    </source>
</evidence>
<organism evidence="1">
    <name type="scientific">Zea mays</name>
    <name type="common">Maize</name>
    <dbReference type="NCBI Taxonomy" id="4577"/>
    <lineage>
        <taxon>Eukaryota</taxon>
        <taxon>Viridiplantae</taxon>
        <taxon>Streptophyta</taxon>
        <taxon>Embryophyta</taxon>
        <taxon>Tracheophyta</taxon>
        <taxon>Spermatophyta</taxon>
        <taxon>Magnoliopsida</taxon>
        <taxon>Liliopsida</taxon>
        <taxon>Poales</taxon>
        <taxon>Poaceae</taxon>
        <taxon>PACMAD clade</taxon>
        <taxon>Panicoideae</taxon>
        <taxon>Andropogonodae</taxon>
        <taxon>Andropogoneae</taxon>
        <taxon>Tripsacinae</taxon>
        <taxon>Zea</taxon>
    </lineage>
</organism>
<name>A0A1D6KF45_MAIZE</name>
<protein>
    <recommendedName>
        <fullName evidence="2">Vacuolar protein sorting-associated protein 13 DH-like domain-containing protein</fullName>
    </recommendedName>
</protein>